<evidence type="ECO:0000313" key="13">
    <source>
        <dbReference type="EMBL" id="RUO33007.1"/>
    </source>
</evidence>
<evidence type="ECO:0000256" key="10">
    <source>
        <dbReference type="ARBA" id="ARBA00022726"/>
    </source>
</evidence>
<evidence type="ECO:0000256" key="7">
    <source>
        <dbReference type="ARBA" id="ARBA00022490"/>
    </source>
</evidence>
<evidence type="ECO:0000256" key="6">
    <source>
        <dbReference type="ARBA" id="ARBA00011893"/>
    </source>
</evidence>
<evidence type="ECO:0000256" key="9">
    <source>
        <dbReference type="ARBA" id="ARBA00022679"/>
    </source>
</evidence>
<dbReference type="UniPathway" id="UPA00588">
    <property type="reaction ID" value="UER00646"/>
</dbReference>
<dbReference type="EC" id="2.4.2.7" evidence="6 11"/>
<dbReference type="NCBIfam" id="NF002634">
    <property type="entry name" value="PRK02304.1-3"/>
    <property type="match status" value="1"/>
</dbReference>
<dbReference type="GO" id="GO:0006166">
    <property type="term" value="P:purine ribonucleoside salvage"/>
    <property type="evidence" value="ECO:0007669"/>
    <property type="project" value="UniProtKB-UniRule"/>
</dbReference>
<keyword evidence="7 11" id="KW-0963">Cytoplasm</keyword>
<evidence type="ECO:0000259" key="12">
    <source>
        <dbReference type="Pfam" id="PF00156"/>
    </source>
</evidence>
<dbReference type="PANTHER" id="PTHR32315:SF3">
    <property type="entry name" value="ADENINE PHOSPHORIBOSYLTRANSFERASE"/>
    <property type="match status" value="1"/>
</dbReference>
<evidence type="ECO:0000256" key="8">
    <source>
        <dbReference type="ARBA" id="ARBA00022676"/>
    </source>
</evidence>
<evidence type="ECO:0000256" key="3">
    <source>
        <dbReference type="ARBA" id="ARBA00004496"/>
    </source>
</evidence>
<evidence type="ECO:0000256" key="5">
    <source>
        <dbReference type="ARBA" id="ARBA00008391"/>
    </source>
</evidence>
<keyword evidence="8 11" id="KW-0328">Glycosyltransferase</keyword>
<dbReference type="Proteomes" id="UP000287823">
    <property type="component" value="Unassembled WGS sequence"/>
</dbReference>
<evidence type="ECO:0000256" key="11">
    <source>
        <dbReference type="HAMAP-Rule" id="MF_00004"/>
    </source>
</evidence>
<dbReference type="NCBIfam" id="NF002636">
    <property type="entry name" value="PRK02304.1-5"/>
    <property type="match status" value="1"/>
</dbReference>
<keyword evidence="14" id="KW-1185">Reference proteome</keyword>
<evidence type="ECO:0000313" key="14">
    <source>
        <dbReference type="Proteomes" id="UP000287823"/>
    </source>
</evidence>
<dbReference type="GO" id="GO:0003999">
    <property type="term" value="F:adenine phosphoribosyltransferase activity"/>
    <property type="evidence" value="ECO:0007669"/>
    <property type="project" value="UniProtKB-UniRule"/>
</dbReference>
<feature type="domain" description="Phosphoribosyltransferase" evidence="12">
    <location>
        <begin position="42"/>
        <end position="155"/>
    </location>
</feature>
<comment type="subcellular location">
    <subcellularLocation>
        <location evidence="3 11">Cytoplasm</location>
    </subcellularLocation>
</comment>
<comment type="pathway">
    <text evidence="4 11">Purine metabolism; AMP biosynthesis via salvage pathway; AMP from adenine: step 1/1.</text>
</comment>
<dbReference type="RefSeq" id="WP_126789874.1">
    <property type="nucleotide sequence ID" value="NZ_PIPO01000003.1"/>
</dbReference>
<dbReference type="Gene3D" id="3.40.50.2020">
    <property type="match status" value="1"/>
</dbReference>
<dbReference type="Pfam" id="PF00156">
    <property type="entry name" value="Pribosyltran"/>
    <property type="match status" value="1"/>
</dbReference>
<dbReference type="SUPFAM" id="SSF53271">
    <property type="entry name" value="PRTase-like"/>
    <property type="match status" value="1"/>
</dbReference>
<dbReference type="GO" id="GO:0016208">
    <property type="term" value="F:AMP binding"/>
    <property type="evidence" value="ECO:0007669"/>
    <property type="project" value="TreeGrafter"/>
</dbReference>
<comment type="subunit">
    <text evidence="11">Homodimer.</text>
</comment>
<organism evidence="13 14">
    <name type="scientific">Aliidiomarina soli</name>
    <dbReference type="NCBI Taxonomy" id="1928574"/>
    <lineage>
        <taxon>Bacteria</taxon>
        <taxon>Pseudomonadati</taxon>
        <taxon>Pseudomonadota</taxon>
        <taxon>Gammaproteobacteria</taxon>
        <taxon>Alteromonadales</taxon>
        <taxon>Idiomarinaceae</taxon>
        <taxon>Aliidiomarina</taxon>
    </lineage>
</organism>
<comment type="catalytic activity">
    <reaction evidence="1 11">
        <text>AMP + diphosphate = 5-phospho-alpha-D-ribose 1-diphosphate + adenine</text>
        <dbReference type="Rhea" id="RHEA:16609"/>
        <dbReference type="ChEBI" id="CHEBI:16708"/>
        <dbReference type="ChEBI" id="CHEBI:33019"/>
        <dbReference type="ChEBI" id="CHEBI:58017"/>
        <dbReference type="ChEBI" id="CHEBI:456215"/>
        <dbReference type="EC" id="2.4.2.7"/>
    </reaction>
</comment>
<dbReference type="NCBIfam" id="TIGR01090">
    <property type="entry name" value="apt"/>
    <property type="match status" value="1"/>
</dbReference>
<sequence length="180" mass="19654">MSLEPRIAYIRDTVTSIQDYPKPGIIFRDITSTLADAKALHLILDLLTERYQDKGLTQIAGIEARGFIFAAALADRLNCGVTLVRKQGKLPRAVHSQAYSLEYGNDTLELHKDALSSTDKVLLVDDLLATGGTMCAAAELVQRTQAEVIEAAFLIELTGLPGRQRIEQSGVPCYAICAYD</sequence>
<dbReference type="FunFam" id="3.40.50.2020:FF:000021">
    <property type="entry name" value="Adenine phosphoribosyltransferase"/>
    <property type="match status" value="1"/>
</dbReference>
<dbReference type="EMBL" id="PIPO01000003">
    <property type="protein sequence ID" value="RUO33007.1"/>
    <property type="molecule type" value="Genomic_DNA"/>
</dbReference>
<dbReference type="PANTHER" id="PTHR32315">
    <property type="entry name" value="ADENINE PHOSPHORIBOSYLTRANSFERASE"/>
    <property type="match status" value="1"/>
</dbReference>
<evidence type="ECO:0000256" key="2">
    <source>
        <dbReference type="ARBA" id="ARBA00003968"/>
    </source>
</evidence>
<evidence type="ECO:0000256" key="4">
    <source>
        <dbReference type="ARBA" id="ARBA00004659"/>
    </source>
</evidence>
<keyword evidence="9 11" id="KW-0808">Transferase</keyword>
<dbReference type="InterPro" id="IPR005764">
    <property type="entry name" value="Ade_phspho_trans"/>
</dbReference>
<dbReference type="InterPro" id="IPR029057">
    <property type="entry name" value="PRTase-like"/>
</dbReference>
<dbReference type="InterPro" id="IPR050054">
    <property type="entry name" value="UPRTase/APRTase"/>
</dbReference>
<dbReference type="GO" id="GO:0005737">
    <property type="term" value="C:cytoplasm"/>
    <property type="evidence" value="ECO:0007669"/>
    <property type="project" value="UniProtKB-SubCell"/>
</dbReference>
<proteinExistence type="inferred from homology"/>
<dbReference type="GO" id="GO:0006168">
    <property type="term" value="P:adenine salvage"/>
    <property type="evidence" value="ECO:0007669"/>
    <property type="project" value="InterPro"/>
</dbReference>
<evidence type="ECO:0000256" key="1">
    <source>
        <dbReference type="ARBA" id="ARBA00000868"/>
    </source>
</evidence>
<dbReference type="CDD" id="cd06223">
    <property type="entry name" value="PRTases_typeI"/>
    <property type="match status" value="1"/>
</dbReference>
<dbReference type="HAMAP" id="MF_00004">
    <property type="entry name" value="Aden_phosphoribosyltr"/>
    <property type="match status" value="1"/>
</dbReference>
<dbReference type="GO" id="GO:0002055">
    <property type="term" value="F:adenine binding"/>
    <property type="evidence" value="ECO:0007669"/>
    <property type="project" value="TreeGrafter"/>
</dbReference>
<reference evidence="13 14" key="1">
    <citation type="journal article" date="2011" name="Front. Microbiol.">
        <title>Genomic signatures of strain selection and enhancement in Bacillus atrophaeus var. globigii, a historical biowarfare simulant.</title>
        <authorList>
            <person name="Gibbons H.S."/>
            <person name="Broomall S.M."/>
            <person name="McNew L.A."/>
            <person name="Daligault H."/>
            <person name="Chapman C."/>
            <person name="Bruce D."/>
            <person name="Karavis M."/>
            <person name="Krepps M."/>
            <person name="McGregor P.A."/>
            <person name="Hong C."/>
            <person name="Park K.H."/>
            <person name="Akmal A."/>
            <person name="Feldman A."/>
            <person name="Lin J.S."/>
            <person name="Chang W.E."/>
            <person name="Higgs B.W."/>
            <person name="Demirev P."/>
            <person name="Lindquist J."/>
            <person name="Liem A."/>
            <person name="Fochler E."/>
            <person name="Read T.D."/>
            <person name="Tapia R."/>
            <person name="Johnson S."/>
            <person name="Bishop-Lilly K.A."/>
            <person name="Detter C."/>
            <person name="Han C."/>
            <person name="Sozhamannan S."/>
            <person name="Rosenzweig C.N."/>
            <person name="Skowronski E.W."/>
        </authorList>
    </citation>
    <scope>NUCLEOTIDE SEQUENCE [LARGE SCALE GENOMIC DNA]</scope>
    <source>
        <strain evidence="13 14">Y4G10-17</strain>
    </source>
</reference>
<dbReference type="AlphaFoldDB" id="A0A432WH23"/>
<protein>
    <recommendedName>
        <fullName evidence="6 11">Adenine phosphoribosyltransferase</fullName>
        <shortName evidence="11">APRT</shortName>
        <ecNumber evidence="6 11">2.4.2.7</ecNumber>
    </recommendedName>
</protein>
<gene>
    <name evidence="11" type="primary">apt</name>
    <name evidence="13" type="ORF">CWE14_07115</name>
</gene>
<keyword evidence="10 11" id="KW-0660">Purine salvage</keyword>
<accession>A0A432WH23</accession>
<comment type="caution">
    <text evidence="13">The sequence shown here is derived from an EMBL/GenBank/DDBJ whole genome shotgun (WGS) entry which is preliminary data.</text>
</comment>
<comment type="function">
    <text evidence="2 11">Catalyzes a salvage reaction resulting in the formation of AMP, that is energically less costly than de novo synthesis.</text>
</comment>
<comment type="similarity">
    <text evidence="5 11">Belongs to the purine/pyrimidine phosphoribosyltransferase family.</text>
</comment>
<name>A0A432WH23_9GAMM</name>
<dbReference type="GO" id="GO:0044209">
    <property type="term" value="P:AMP salvage"/>
    <property type="evidence" value="ECO:0007669"/>
    <property type="project" value="UniProtKB-UniRule"/>
</dbReference>
<dbReference type="InterPro" id="IPR000836">
    <property type="entry name" value="PRTase_dom"/>
</dbReference>